<dbReference type="EMBL" id="BLLF01004554">
    <property type="protein sequence ID" value="GFH29839.1"/>
    <property type="molecule type" value="Genomic_DNA"/>
</dbReference>
<dbReference type="Pfam" id="PF02492">
    <property type="entry name" value="cobW"/>
    <property type="match status" value="1"/>
</dbReference>
<dbReference type="InterPro" id="IPR027417">
    <property type="entry name" value="P-loop_NTPase"/>
</dbReference>
<name>A0A6A0AAK3_HAELA</name>
<dbReference type="PANTHER" id="PTHR43603">
    <property type="entry name" value="COBW DOMAIN-CONTAINING PROTEIN DDB_G0274527"/>
    <property type="match status" value="1"/>
</dbReference>
<dbReference type="InterPro" id="IPR051927">
    <property type="entry name" value="Zn_Chap_cDPG_Synth"/>
</dbReference>
<evidence type="ECO:0000256" key="1">
    <source>
        <dbReference type="SAM" id="MobiDB-lite"/>
    </source>
</evidence>
<dbReference type="SUPFAM" id="SSF52540">
    <property type="entry name" value="P-loop containing nucleoside triphosphate hydrolases"/>
    <property type="match status" value="1"/>
</dbReference>
<feature type="region of interest" description="Disordered" evidence="1">
    <location>
        <begin position="10"/>
        <end position="29"/>
    </location>
</feature>
<reference evidence="3 4" key="1">
    <citation type="submission" date="2020-02" db="EMBL/GenBank/DDBJ databases">
        <title>Draft genome sequence of Haematococcus lacustris strain NIES-144.</title>
        <authorList>
            <person name="Morimoto D."/>
            <person name="Nakagawa S."/>
            <person name="Yoshida T."/>
            <person name="Sawayama S."/>
        </authorList>
    </citation>
    <scope>NUCLEOTIDE SEQUENCE [LARGE SCALE GENOMIC DNA]</scope>
    <source>
        <strain evidence="3 4">NIES-144</strain>
    </source>
</reference>
<dbReference type="Gene3D" id="3.40.50.300">
    <property type="entry name" value="P-loop containing nucleotide triphosphate hydrolases"/>
    <property type="match status" value="1"/>
</dbReference>
<dbReference type="PANTHER" id="PTHR43603:SF1">
    <property type="entry name" value="ZINC-REGULATED GTPASE METALLOPROTEIN ACTIVATOR 1"/>
    <property type="match status" value="1"/>
</dbReference>
<protein>
    <submittedName>
        <fullName evidence="3">CobW C-terminal domain-containing protein</fullName>
    </submittedName>
</protein>
<feature type="compositionally biased region" description="Low complexity" evidence="1">
    <location>
        <begin position="18"/>
        <end position="29"/>
    </location>
</feature>
<proteinExistence type="predicted"/>
<accession>A0A6A0AAK3</accession>
<gene>
    <name evidence="3" type="ORF">HaLaN_28574</name>
</gene>
<sequence>VAETFTFSLDAEGKAHAPDTGPGTAAGAGVPSASVKAAASALRPLTELARLDTCVTVVDASHLLDNLASLQTLKEKEGDAYLVEAEDDRNVADLLLDQIEFADVILLNKCDTVSSEQLPKLAALLTALNPGARLLQTVNSQVDLHHVIDTGELTQPRPL</sequence>
<comment type="caution">
    <text evidence="3">The sequence shown here is derived from an EMBL/GenBank/DDBJ whole genome shotgun (WGS) entry which is preliminary data.</text>
</comment>
<feature type="domain" description="CobW/HypB/UreG nucleotide-binding" evidence="2">
    <location>
        <begin position="27"/>
        <end position="135"/>
    </location>
</feature>
<evidence type="ECO:0000313" key="4">
    <source>
        <dbReference type="Proteomes" id="UP000485058"/>
    </source>
</evidence>
<evidence type="ECO:0000259" key="2">
    <source>
        <dbReference type="Pfam" id="PF02492"/>
    </source>
</evidence>
<organism evidence="3 4">
    <name type="scientific">Haematococcus lacustris</name>
    <name type="common">Green alga</name>
    <name type="synonym">Haematococcus pluvialis</name>
    <dbReference type="NCBI Taxonomy" id="44745"/>
    <lineage>
        <taxon>Eukaryota</taxon>
        <taxon>Viridiplantae</taxon>
        <taxon>Chlorophyta</taxon>
        <taxon>core chlorophytes</taxon>
        <taxon>Chlorophyceae</taxon>
        <taxon>CS clade</taxon>
        <taxon>Chlamydomonadales</taxon>
        <taxon>Haematococcaceae</taxon>
        <taxon>Haematococcus</taxon>
    </lineage>
</organism>
<feature type="non-terminal residue" evidence="3">
    <location>
        <position position="1"/>
    </location>
</feature>
<dbReference type="AlphaFoldDB" id="A0A6A0AAK3"/>
<evidence type="ECO:0000313" key="3">
    <source>
        <dbReference type="EMBL" id="GFH29839.1"/>
    </source>
</evidence>
<keyword evidence="4" id="KW-1185">Reference proteome</keyword>
<dbReference type="InterPro" id="IPR003495">
    <property type="entry name" value="CobW/HypB/UreG_nucleotide-bd"/>
</dbReference>
<dbReference type="Proteomes" id="UP000485058">
    <property type="component" value="Unassembled WGS sequence"/>
</dbReference>